<dbReference type="InterPro" id="IPR045161">
    <property type="entry name" value="Utp18"/>
</dbReference>
<accession>A0A9W4UFJ5</accession>
<comment type="subcellular location">
    <subcellularLocation>
        <location evidence="1">Nucleus</location>
        <location evidence="1">Nucleolus</location>
    </subcellularLocation>
</comment>
<feature type="compositionally biased region" description="Basic and acidic residues" evidence="7">
    <location>
        <begin position="94"/>
        <end position="123"/>
    </location>
</feature>
<evidence type="ECO:0000313" key="8">
    <source>
        <dbReference type="EMBL" id="CAI6335513.1"/>
    </source>
</evidence>
<dbReference type="Proteomes" id="UP001152607">
    <property type="component" value="Unassembled WGS sequence"/>
</dbReference>
<proteinExistence type="inferred from homology"/>
<evidence type="ECO:0000256" key="2">
    <source>
        <dbReference type="ARBA" id="ARBA00022552"/>
    </source>
</evidence>
<dbReference type="PANTHER" id="PTHR18359:SF0">
    <property type="entry name" value="U3 SMALL NUCLEOLAR RNA-ASSOCIATED PROTEIN 18 HOMOLOG"/>
    <property type="match status" value="1"/>
</dbReference>
<comment type="similarity">
    <text evidence="6">Belongs to the WD repeat UTP18 family.</text>
</comment>
<organism evidence="8 9">
    <name type="scientific">Periconia digitata</name>
    <dbReference type="NCBI Taxonomy" id="1303443"/>
    <lineage>
        <taxon>Eukaryota</taxon>
        <taxon>Fungi</taxon>
        <taxon>Dikarya</taxon>
        <taxon>Ascomycota</taxon>
        <taxon>Pezizomycotina</taxon>
        <taxon>Dothideomycetes</taxon>
        <taxon>Pleosporomycetidae</taxon>
        <taxon>Pleosporales</taxon>
        <taxon>Massarineae</taxon>
        <taxon>Periconiaceae</taxon>
        <taxon>Periconia</taxon>
    </lineage>
</organism>
<gene>
    <name evidence="8" type="ORF">PDIGIT_LOCUS8596</name>
</gene>
<keyword evidence="3" id="KW-0853">WD repeat</keyword>
<dbReference type="InterPro" id="IPR001680">
    <property type="entry name" value="WD40_rpt"/>
</dbReference>
<evidence type="ECO:0008006" key="10">
    <source>
        <dbReference type="Google" id="ProtNLM"/>
    </source>
</evidence>
<evidence type="ECO:0000256" key="3">
    <source>
        <dbReference type="ARBA" id="ARBA00022574"/>
    </source>
</evidence>
<dbReference type="GO" id="GO:0032040">
    <property type="term" value="C:small-subunit processome"/>
    <property type="evidence" value="ECO:0007669"/>
    <property type="project" value="TreeGrafter"/>
</dbReference>
<evidence type="ECO:0000256" key="5">
    <source>
        <dbReference type="ARBA" id="ARBA00023242"/>
    </source>
</evidence>
<evidence type="ECO:0000313" key="9">
    <source>
        <dbReference type="Proteomes" id="UP001152607"/>
    </source>
</evidence>
<feature type="compositionally biased region" description="Acidic residues" evidence="7">
    <location>
        <begin position="160"/>
        <end position="178"/>
    </location>
</feature>
<feature type="compositionally biased region" description="Acidic residues" evidence="7">
    <location>
        <begin position="53"/>
        <end position="93"/>
    </location>
</feature>
<feature type="region of interest" description="Disordered" evidence="7">
    <location>
        <begin position="145"/>
        <end position="216"/>
    </location>
</feature>
<dbReference type="PANTHER" id="PTHR18359">
    <property type="entry name" value="WD-REPEAT PROTEIN-RELATED"/>
    <property type="match status" value="1"/>
</dbReference>
<comment type="caution">
    <text evidence="8">The sequence shown here is derived from an EMBL/GenBank/DDBJ whole genome shotgun (WGS) entry which is preliminary data.</text>
</comment>
<reference evidence="8" key="1">
    <citation type="submission" date="2023-01" db="EMBL/GenBank/DDBJ databases">
        <authorList>
            <person name="Van Ghelder C."/>
            <person name="Rancurel C."/>
        </authorList>
    </citation>
    <scope>NUCLEOTIDE SEQUENCE</scope>
    <source>
        <strain evidence="8">CNCM I-4278</strain>
    </source>
</reference>
<dbReference type="InterPro" id="IPR015943">
    <property type="entry name" value="WD40/YVTN_repeat-like_dom_sf"/>
</dbReference>
<protein>
    <recommendedName>
        <fullName evidence="10">WD40 repeat-like protein</fullName>
    </recommendedName>
</protein>
<dbReference type="OrthoDB" id="1935146at2759"/>
<feature type="region of interest" description="Disordered" evidence="7">
    <location>
        <begin position="1"/>
        <end position="123"/>
    </location>
</feature>
<keyword evidence="5" id="KW-0539">Nucleus</keyword>
<dbReference type="GO" id="GO:0034388">
    <property type="term" value="C:Pwp2p-containing subcomplex of 90S preribosome"/>
    <property type="evidence" value="ECO:0007669"/>
    <property type="project" value="TreeGrafter"/>
</dbReference>
<dbReference type="InterPro" id="IPR036322">
    <property type="entry name" value="WD40_repeat_dom_sf"/>
</dbReference>
<evidence type="ECO:0000256" key="7">
    <source>
        <dbReference type="SAM" id="MobiDB-lite"/>
    </source>
</evidence>
<dbReference type="GO" id="GO:0006364">
    <property type="term" value="P:rRNA processing"/>
    <property type="evidence" value="ECO:0007669"/>
    <property type="project" value="UniProtKB-KW"/>
</dbReference>
<sequence>MAPSTITAARKASNRQRFTPSKAKDALLFPPEHSLETDDDADSGALQPVDVPSADEEGSGSEEEDQDDEDGDSTEAEEIDDDDDEEEEEEEEDKEHVKMVVDNKDKKDKKEKEKEKEKIVLPKDAEEEELERIIFGDNAGFREGIEGFSLDHTAGRFEQESSDEQDDNEDYENADDQDLFFFDAGPTAAPAASGTVQTAEEPEDEDDKPAWEDSDDERLVVSLATVPRLRKLRETAEDDIVSGKEYVRRLRKQYERLYSTPEWALKASGKSKRKRQYALEDGDSDAESMSDMDVDDEDLSTQPLARLLQNADILSKASRVPAKRRKLQAGTIGVQRLKDVSQAAPSAVTSLSFHPTYPLLLSSGPSSTMSLHHVDPSSPTPHPLLTSLHIKRTPLTTTAFHPSSADSRIFISARRKYFHVWNLATGTVEKVSRVYGHQHQQRTMEYFSLSPNGKYMALRGSSKKGGGVINVLDAYTLQWVTQVRIESRGGVADFAWWGNGTGLSVVGKNGEVTEWSVQDGVLGRWVDDGAVGTTVISLGGKSGHDGWLGGDRWVAVGSSSGIVNIYDRRAWIKADSQGPDAVADDNNNNNIPKAPKPLRVLDQLTTPISHLAFTEDGQILAMASRWKNNALRLVHLPSATVFRNWPKQKTPLGRITALSWGRPVEEEEREGSLAILGIGTEMGRIRLWDVRA</sequence>
<feature type="compositionally biased region" description="Low complexity" evidence="7">
    <location>
        <begin position="184"/>
        <end position="195"/>
    </location>
</feature>
<evidence type="ECO:0000256" key="1">
    <source>
        <dbReference type="ARBA" id="ARBA00004604"/>
    </source>
</evidence>
<evidence type="ECO:0000256" key="6">
    <source>
        <dbReference type="ARBA" id="ARBA00025767"/>
    </source>
</evidence>
<keyword evidence="9" id="KW-1185">Reference proteome</keyword>
<keyword evidence="4" id="KW-0677">Repeat</keyword>
<dbReference type="SMART" id="SM00320">
    <property type="entry name" value="WD40"/>
    <property type="match status" value="5"/>
</dbReference>
<dbReference type="AlphaFoldDB" id="A0A9W4UFJ5"/>
<feature type="compositionally biased region" description="Acidic residues" evidence="7">
    <location>
        <begin position="280"/>
        <end position="296"/>
    </location>
</feature>
<name>A0A9W4UFJ5_9PLEO</name>
<dbReference type="FunFam" id="2.130.10.10:FF:000549">
    <property type="entry name" value="Small nucleolar ribonucleoprotein complex subunit"/>
    <property type="match status" value="1"/>
</dbReference>
<dbReference type="EMBL" id="CAOQHR010000005">
    <property type="protein sequence ID" value="CAI6335513.1"/>
    <property type="molecule type" value="Genomic_DNA"/>
</dbReference>
<evidence type="ECO:0000256" key="4">
    <source>
        <dbReference type="ARBA" id="ARBA00022737"/>
    </source>
</evidence>
<keyword evidence="2" id="KW-0698">rRNA processing</keyword>
<dbReference type="SUPFAM" id="SSF50978">
    <property type="entry name" value="WD40 repeat-like"/>
    <property type="match status" value="1"/>
</dbReference>
<dbReference type="Gene3D" id="2.130.10.10">
    <property type="entry name" value="YVTN repeat-like/Quinoprotein amine dehydrogenase"/>
    <property type="match status" value="1"/>
</dbReference>
<feature type="region of interest" description="Disordered" evidence="7">
    <location>
        <begin position="269"/>
        <end position="296"/>
    </location>
</feature>
<feature type="compositionally biased region" description="Acidic residues" evidence="7">
    <location>
        <begin position="200"/>
        <end position="216"/>
    </location>
</feature>